<accession>A0A2V3IXV4</accession>
<sequence>MFDNVTFALVDRQLRKLDSERRSWTKEDPASIQKRSFALSFAANSDSQEETTTEGFVKVRLSSVQSEDGTEKEFTENENFFIEMETETTENSAIVWLKKDGNYVTLYDEGDFISLKSVQKDEAEYFAEGQDDSLVDSCMKVKLVDLSPQGVGGRLFIAQAQFLIQAA</sequence>
<dbReference type="EMBL" id="NBIV01000048">
    <property type="protein sequence ID" value="PXF45970.1"/>
    <property type="molecule type" value="Genomic_DNA"/>
</dbReference>
<dbReference type="AlphaFoldDB" id="A0A2V3IXV4"/>
<organism evidence="1 2">
    <name type="scientific">Gracilariopsis chorda</name>
    <dbReference type="NCBI Taxonomy" id="448386"/>
    <lineage>
        <taxon>Eukaryota</taxon>
        <taxon>Rhodophyta</taxon>
        <taxon>Florideophyceae</taxon>
        <taxon>Rhodymeniophycidae</taxon>
        <taxon>Gracilariales</taxon>
        <taxon>Gracilariaceae</taxon>
        <taxon>Gracilariopsis</taxon>
    </lineage>
</organism>
<reference evidence="1 2" key="1">
    <citation type="journal article" date="2018" name="Mol. Biol. Evol.">
        <title>Analysis of the draft genome of the red seaweed Gracilariopsis chorda provides insights into genome size evolution in Rhodophyta.</title>
        <authorList>
            <person name="Lee J."/>
            <person name="Yang E.C."/>
            <person name="Graf L."/>
            <person name="Yang J.H."/>
            <person name="Qiu H."/>
            <person name="Zel Zion U."/>
            <person name="Chan C.X."/>
            <person name="Stephens T.G."/>
            <person name="Weber A.P.M."/>
            <person name="Boo G.H."/>
            <person name="Boo S.M."/>
            <person name="Kim K.M."/>
            <person name="Shin Y."/>
            <person name="Jung M."/>
            <person name="Lee S.J."/>
            <person name="Yim H.S."/>
            <person name="Lee J.H."/>
            <person name="Bhattacharya D."/>
            <person name="Yoon H.S."/>
        </authorList>
    </citation>
    <scope>NUCLEOTIDE SEQUENCE [LARGE SCALE GENOMIC DNA]</scope>
    <source>
        <strain evidence="1 2">SKKU-2015</strain>
        <tissue evidence="1">Whole body</tissue>
    </source>
</reference>
<comment type="caution">
    <text evidence="1">The sequence shown here is derived from an EMBL/GenBank/DDBJ whole genome shotgun (WGS) entry which is preliminary data.</text>
</comment>
<protein>
    <submittedName>
        <fullName evidence="1">Uncharacterized protein</fullName>
    </submittedName>
</protein>
<gene>
    <name evidence="1" type="ORF">BWQ96_04283</name>
</gene>
<evidence type="ECO:0000313" key="2">
    <source>
        <dbReference type="Proteomes" id="UP000247409"/>
    </source>
</evidence>
<dbReference type="OrthoDB" id="3049275at2759"/>
<evidence type="ECO:0000313" key="1">
    <source>
        <dbReference type="EMBL" id="PXF45970.1"/>
    </source>
</evidence>
<proteinExistence type="predicted"/>
<keyword evidence="2" id="KW-1185">Reference proteome</keyword>
<dbReference type="Proteomes" id="UP000247409">
    <property type="component" value="Unassembled WGS sequence"/>
</dbReference>
<name>A0A2V3IXV4_9FLOR</name>